<gene>
    <name evidence="2" type="ORF">BCR44DRAFT_1441452</name>
</gene>
<evidence type="ECO:0000313" key="3">
    <source>
        <dbReference type="Proteomes" id="UP000193411"/>
    </source>
</evidence>
<feature type="region of interest" description="Disordered" evidence="1">
    <location>
        <begin position="29"/>
        <end position="73"/>
    </location>
</feature>
<sequence length="73" mass="7401">MNDEVAVMSIASGSTCLYIPALDQGQAHVSVSASEPQSEPLSPSKASTLEMTAGGARAGGQDPWPSGQPPCRS</sequence>
<dbReference type="EMBL" id="MCFL01000054">
    <property type="protein sequence ID" value="ORZ31841.1"/>
    <property type="molecule type" value="Genomic_DNA"/>
</dbReference>
<reference evidence="2 3" key="1">
    <citation type="submission" date="2016-07" db="EMBL/GenBank/DDBJ databases">
        <title>Pervasive Adenine N6-methylation of Active Genes in Fungi.</title>
        <authorList>
            <consortium name="DOE Joint Genome Institute"/>
            <person name="Mondo S.J."/>
            <person name="Dannebaum R.O."/>
            <person name="Kuo R.C."/>
            <person name="Labutti K."/>
            <person name="Haridas S."/>
            <person name="Kuo A."/>
            <person name="Salamov A."/>
            <person name="Ahrendt S.R."/>
            <person name="Lipzen A."/>
            <person name="Sullivan W."/>
            <person name="Andreopoulos W.B."/>
            <person name="Clum A."/>
            <person name="Lindquist E."/>
            <person name="Daum C."/>
            <person name="Ramamoorthy G.K."/>
            <person name="Gryganskyi A."/>
            <person name="Culley D."/>
            <person name="Magnuson J.K."/>
            <person name="James T.Y."/>
            <person name="O'Malley M.A."/>
            <person name="Stajich J.E."/>
            <person name="Spatafora J.W."/>
            <person name="Visel A."/>
            <person name="Grigoriev I.V."/>
        </authorList>
    </citation>
    <scope>NUCLEOTIDE SEQUENCE [LARGE SCALE GENOMIC DNA]</scope>
    <source>
        <strain evidence="2 3">PL171</strain>
    </source>
</reference>
<comment type="caution">
    <text evidence="2">The sequence shown here is derived from an EMBL/GenBank/DDBJ whole genome shotgun (WGS) entry which is preliminary data.</text>
</comment>
<dbReference type="Proteomes" id="UP000193411">
    <property type="component" value="Unassembled WGS sequence"/>
</dbReference>
<keyword evidence="3" id="KW-1185">Reference proteome</keyword>
<proteinExistence type="predicted"/>
<organism evidence="2 3">
    <name type="scientific">Catenaria anguillulae PL171</name>
    <dbReference type="NCBI Taxonomy" id="765915"/>
    <lineage>
        <taxon>Eukaryota</taxon>
        <taxon>Fungi</taxon>
        <taxon>Fungi incertae sedis</taxon>
        <taxon>Blastocladiomycota</taxon>
        <taxon>Blastocladiomycetes</taxon>
        <taxon>Blastocladiales</taxon>
        <taxon>Catenariaceae</taxon>
        <taxon>Catenaria</taxon>
    </lineage>
</organism>
<accession>A0A1Y2HD50</accession>
<evidence type="ECO:0000256" key="1">
    <source>
        <dbReference type="SAM" id="MobiDB-lite"/>
    </source>
</evidence>
<evidence type="ECO:0000313" key="2">
    <source>
        <dbReference type="EMBL" id="ORZ31841.1"/>
    </source>
</evidence>
<name>A0A1Y2HD50_9FUNG</name>
<dbReference type="AlphaFoldDB" id="A0A1Y2HD50"/>
<feature type="compositionally biased region" description="Polar residues" evidence="1">
    <location>
        <begin position="29"/>
        <end position="50"/>
    </location>
</feature>
<protein>
    <submittedName>
        <fullName evidence="2">Uncharacterized protein</fullName>
    </submittedName>
</protein>